<dbReference type="GO" id="GO:0003677">
    <property type="term" value="F:DNA binding"/>
    <property type="evidence" value="ECO:0007669"/>
    <property type="project" value="UniProtKB-KW"/>
</dbReference>
<dbReference type="Pfam" id="PF25429">
    <property type="entry name" value="zf-POGZ"/>
    <property type="match status" value="1"/>
</dbReference>
<proteinExistence type="predicted"/>
<feature type="domain" description="C2H2-type" evidence="7">
    <location>
        <begin position="455"/>
        <end position="482"/>
    </location>
</feature>
<dbReference type="Proteomes" id="UP000036681">
    <property type="component" value="Unplaced"/>
</dbReference>
<dbReference type="PROSITE" id="PS00028">
    <property type="entry name" value="ZINC_FINGER_C2H2_1"/>
    <property type="match status" value="3"/>
</dbReference>
<keyword evidence="4" id="KW-0862">Zinc</keyword>
<evidence type="ECO:0000256" key="2">
    <source>
        <dbReference type="ARBA" id="ARBA00022737"/>
    </source>
</evidence>
<accession>A0A9J2Q096</accession>
<protein>
    <submittedName>
        <fullName evidence="9">C2H2-type domain-containing protein</fullName>
    </submittedName>
</protein>
<evidence type="ECO:0000256" key="5">
    <source>
        <dbReference type="PROSITE-ProRule" id="PRU00042"/>
    </source>
</evidence>
<dbReference type="InterPro" id="IPR013087">
    <property type="entry name" value="Znf_C2H2_type"/>
</dbReference>
<dbReference type="WBParaSite" id="ALUE_0001565801-mRNA-1">
    <property type="protein sequence ID" value="ALUE_0001565801-mRNA-1"/>
    <property type="gene ID" value="ALUE_0001565801"/>
</dbReference>
<sequence>MHCSGVRAVPEVIILSDSDEDDDSVREVCASATSSATASVSILYERPLSPSAFTEPPSISAAHRNVNSTPRSTCGININGASIHPSRLQSSKRFAQDHQDVVAAKRLIVAEQVQRRPLQQPIQNATSTRTMFPYDPVIATPSTSNLRQGQASVERHAIAAPSRHQISSTVPAKNGSTVSSAQQNSRQISLQRQRIIGQQQPSLRQTSLRAVSPPQKIPPSSAPQRPRVLPSPQPVAKPSHAQRRAASAQPTQKSRPVNQGSKFLNAYCYESFDPKAPPFEPQTFNARFKCCYERCRKVLSNNVSLMFHVWRHVVCGRPSEGEDSLSRLELASLCPQCLIIFPTPFAMQAHYVDVHSEKPSTATCNVCEITVEQDSHLNLHGEDDAPYHCRKCRYRTSIRIHLLDHFVRFHSNTRTLLCPFCLLTFNVGNQYSSSSVVTCNPFVEHMHQHRTSKQIRCWSCALKFVRQSDRKMHKRDHTRRNPKWVSRSCFNSKHPRRKGRKVWHTLPVRRCVECGEVVYDLAEHTRQIRTCARCGFTTGCDDEGRLLRCSVICAQCGRTSADTETILPHIASCSGGCALIHEAEHDAADELSTAQEQQEVEHFALREREMPRDREWLPAVAKVAREQNLPESVKKIRQLLTEVDGDDDFLDASKRKLVSANGEVLTREVEDVMQCMEEFMLEASQVGQRCVYGKGDMNCASGTGEGRMYWAKGNGRLIIRIIMCSTVKCKHTTASDSITPTIPDYALLHCSLDSAKPSALRSGC</sequence>
<dbReference type="PROSITE" id="PS50157">
    <property type="entry name" value="ZINC_FINGER_C2H2_2"/>
    <property type="match status" value="1"/>
</dbReference>
<feature type="compositionally biased region" description="Polar residues" evidence="6">
    <location>
        <begin position="248"/>
        <end position="258"/>
    </location>
</feature>
<dbReference type="PANTHER" id="PTHR24379:SF121">
    <property type="entry name" value="C2H2-TYPE DOMAIN-CONTAINING PROTEIN"/>
    <property type="match status" value="1"/>
</dbReference>
<name>A0A9J2Q096_ASCLU</name>
<organism evidence="8 9">
    <name type="scientific">Ascaris lumbricoides</name>
    <name type="common">Giant roundworm</name>
    <dbReference type="NCBI Taxonomy" id="6252"/>
    <lineage>
        <taxon>Eukaryota</taxon>
        <taxon>Metazoa</taxon>
        <taxon>Ecdysozoa</taxon>
        <taxon>Nematoda</taxon>
        <taxon>Chromadorea</taxon>
        <taxon>Rhabditida</taxon>
        <taxon>Spirurina</taxon>
        <taxon>Ascaridomorpha</taxon>
        <taxon>Ascaridoidea</taxon>
        <taxon>Ascarididae</taxon>
        <taxon>Ascaris</taxon>
    </lineage>
</organism>
<evidence type="ECO:0000313" key="9">
    <source>
        <dbReference type="WBParaSite" id="ALUE_0001565801-mRNA-1"/>
    </source>
</evidence>
<dbReference type="PANTHER" id="PTHR24379">
    <property type="entry name" value="KRAB AND ZINC FINGER DOMAIN-CONTAINING"/>
    <property type="match status" value="1"/>
</dbReference>
<dbReference type="SMART" id="SM00355">
    <property type="entry name" value="ZnF_C2H2"/>
    <property type="match status" value="4"/>
</dbReference>
<evidence type="ECO:0000256" key="6">
    <source>
        <dbReference type="SAM" id="MobiDB-lite"/>
    </source>
</evidence>
<evidence type="ECO:0000256" key="1">
    <source>
        <dbReference type="ARBA" id="ARBA00022723"/>
    </source>
</evidence>
<dbReference type="GO" id="GO:0008270">
    <property type="term" value="F:zinc ion binding"/>
    <property type="evidence" value="ECO:0007669"/>
    <property type="project" value="UniProtKB-KW"/>
</dbReference>
<feature type="compositionally biased region" description="Polar residues" evidence="6">
    <location>
        <begin position="140"/>
        <end position="151"/>
    </location>
</feature>
<feature type="compositionally biased region" description="Polar residues" evidence="6">
    <location>
        <begin position="164"/>
        <end position="209"/>
    </location>
</feature>
<keyword evidence="8" id="KW-1185">Reference proteome</keyword>
<keyword evidence="2" id="KW-0677">Repeat</keyword>
<evidence type="ECO:0000313" key="8">
    <source>
        <dbReference type="Proteomes" id="UP000036681"/>
    </source>
</evidence>
<dbReference type="AlphaFoldDB" id="A0A9J2Q096"/>
<keyword evidence="1" id="KW-0479">Metal-binding</keyword>
<evidence type="ECO:0000259" key="7">
    <source>
        <dbReference type="PROSITE" id="PS50157"/>
    </source>
</evidence>
<dbReference type="InterPro" id="IPR057618">
    <property type="entry name" value="Znf_POGZ/Z280C-D-like"/>
</dbReference>
<evidence type="ECO:0000256" key="3">
    <source>
        <dbReference type="ARBA" id="ARBA00022771"/>
    </source>
</evidence>
<keyword evidence="3 5" id="KW-0863">Zinc-finger</keyword>
<reference evidence="9" key="1">
    <citation type="submission" date="2023-03" db="UniProtKB">
        <authorList>
            <consortium name="WormBaseParasite"/>
        </authorList>
    </citation>
    <scope>IDENTIFICATION</scope>
</reference>
<feature type="region of interest" description="Disordered" evidence="6">
    <location>
        <begin position="137"/>
        <end position="258"/>
    </location>
</feature>
<evidence type="ECO:0000256" key="4">
    <source>
        <dbReference type="ARBA" id="ARBA00022833"/>
    </source>
</evidence>